<name>A0A5K7YYX7_9BACT</name>
<dbReference type="Proteomes" id="UP000427769">
    <property type="component" value="Chromosome"/>
</dbReference>
<accession>A0A5K7YYX7</accession>
<reference evidence="1 2" key="1">
    <citation type="submission" date="2019-11" db="EMBL/GenBank/DDBJ databases">
        <title>Comparative genomics of hydrocarbon-degrading Desulfosarcina strains.</title>
        <authorList>
            <person name="Watanabe M."/>
            <person name="Kojima H."/>
            <person name="Fukui M."/>
        </authorList>
    </citation>
    <scope>NUCLEOTIDE SEQUENCE [LARGE SCALE GENOMIC DNA]</scope>
    <source>
        <strain evidence="1 2">PP31</strain>
    </source>
</reference>
<gene>
    <name evidence="1" type="ORF">DSCW_05500</name>
</gene>
<dbReference type="EMBL" id="AP021875">
    <property type="protein sequence ID" value="BBO73133.1"/>
    <property type="molecule type" value="Genomic_DNA"/>
</dbReference>
<keyword evidence="2" id="KW-1185">Reference proteome</keyword>
<sequence>MARRKSYETPSSGRVAITLDKRQFKEVKKISIEFELPESEVFQLAVNLLIERFNALSTEVLDEKGKDALFE</sequence>
<proteinExistence type="predicted"/>
<dbReference type="AlphaFoldDB" id="A0A5K7YYX7"/>
<dbReference type="KEGG" id="dwd:DSCW_05500"/>
<protein>
    <recommendedName>
        <fullName evidence="3">CopG family transcriptional regulator</fullName>
    </recommendedName>
</protein>
<evidence type="ECO:0008006" key="3">
    <source>
        <dbReference type="Google" id="ProtNLM"/>
    </source>
</evidence>
<dbReference type="OrthoDB" id="5422721at2"/>
<evidence type="ECO:0000313" key="2">
    <source>
        <dbReference type="Proteomes" id="UP000427769"/>
    </source>
</evidence>
<organism evidence="1 2">
    <name type="scientific">Desulfosarcina widdelii</name>
    <dbReference type="NCBI Taxonomy" id="947919"/>
    <lineage>
        <taxon>Bacteria</taxon>
        <taxon>Pseudomonadati</taxon>
        <taxon>Thermodesulfobacteriota</taxon>
        <taxon>Desulfobacteria</taxon>
        <taxon>Desulfobacterales</taxon>
        <taxon>Desulfosarcinaceae</taxon>
        <taxon>Desulfosarcina</taxon>
    </lineage>
</organism>
<dbReference type="RefSeq" id="WP_155302265.1">
    <property type="nucleotide sequence ID" value="NZ_AP021875.1"/>
</dbReference>
<evidence type="ECO:0000313" key="1">
    <source>
        <dbReference type="EMBL" id="BBO73133.1"/>
    </source>
</evidence>